<dbReference type="GO" id="GO:0009507">
    <property type="term" value="C:chloroplast"/>
    <property type="evidence" value="ECO:0007669"/>
    <property type="project" value="UniProtKB-SubCell"/>
</dbReference>
<evidence type="ECO:0000256" key="7">
    <source>
        <dbReference type="ARBA" id="ARBA00022922"/>
    </source>
</evidence>
<evidence type="ECO:0000256" key="2">
    <source>
        <dbReference type="ARBA" id="ARBA00010281"/>
    </source>
</evidence>
<dbReference type="EC" id="2.4.1.-" evidence="11"/>
<protein>
    <recommendedName>
        <fullName evidence="11">Starch synthase, chloroplastic/amyloplastic</fullName>
        <ecNumber evidence="11">2.4.1.-</ecNumber>
    </recommendedName>
</protein>
<feature type="domain" description="Glycosyl transferase family 1" evidence="12">
    <location>
        <begin position="405"/>
        <end position="530"/>
    </location>
</feature>
<evidence type="ECO:0000256" key="3">
    <source>
        <dbReference type="ARBA" id="ARBA00022528"/>
    </source>
</evidence>
<keyword evidence="4" id="KW-0934">Plastid</keyword>
<evidence type="ECO:0000313" key="15">
    <source>
        <dbReference type="Proteomes" id="UP000036987"/>
    </source>
</evidence>
<evidence type="ECO:0000259" key="13">
    <source>
        <dbReference type="Pfam" id="PF08323"/>
    </source>
</evidence>
<dbReference type="EMBL" id="LFYR01000729">
    <property type="protein sequence ID" value="KMZ70293.1"/>
    <property type="molecule type" value="Genomic_DNA"/>
</dbReference>
<comment type="pathway">
    <text evidence="1 11">Glycan biosynthesis; starch biosynthesis.</text>
</comment>
<evidence type="ECO:0000256" key="4">
    <source>
        <dbReference type="ARBA" id="ARBA00022640"/>
    </source>
</evidence>
<dbReference type="GO" id="GO:0004373">
    <property type="term" value="F:alpha-1,4-glucan glucosyltransferase (UDP-glucose donor) activity"/>
    <property type="evidence" value="ECO:0007669"/>
    <property type="project" value="InterPro"/>
</dbReference>
<evidence type="ECO:0000256" key="9">
    <source>
        <dbReference type="ARBA" id="ARBA00023234"/>
    </source>
</evidence>
<dbReference type="PANTHER" id="PTHR45825">
    <property type="entry name" value="GRANULE-BOUND STARCH SYNTHASE 1, CHLOROPLASTIC/AMYLOPLASTIC"/>
    <property type="match status" value="1"/>
</dbReference>
<evidence type="ECO:0000256" key="5">
    <source>
        <dbReference type="ARBA" id="ARBA00022676"/>
    </source>
</evidence>
<keyword evidence="3 11" id="KW-0150">Chloroplast</keyword>
<dbReference type="UniPathway" id="UPA00152"/>
<evidence type="ECO:0000256" key="10">
    <source>
        <dbReference type="ARBA" id="ARBA00047496"/>
    </source>
</evidence>
<evidence type="ECO:0000256" key="6">
    <source>
        <dbReference type="ARBA" id="ARBA00022679"/>
    </source>
</evidence>
<dbReference type="GO" id="GO:0019252">
    <property type="term" value="P:starch biosynthetic process"/>
    <property type="evidence" value="ECO:0007669"/>
    <property type="project" value="UniProtKB-UniRule"/>
</dbReference>
<dbReference type="FunFam" id="3.40.50.2000:FF:000090">
    <property type="entry name" value="Starch synthase, chloroplastic/amyloplastic"/>
    <property type="match status" value="1"/>
</dbReference>
<dbReference type="OrthoDB" id="512920at2759"/>
<evidence type="ECO:0000256" key="1">
    <source>
        <dbReference type="ARBA" id="ARBA00004727"/>
    </source>
</evidence>
<comment type="caution">
    <text evidence="14">The sequence shown here is derived from an EMBL/GenBank/DDBJ whole genome shotgun (WGS) entry which is preliminary data.</text>
</comment>
<keyword evidence="15" id="KW-1185">Reference proteome</keyword>
<dbReference type="CDD" id="cd03791">
    <property type="entry name" value="GT5_Glycogen_synthase_DULL1-like"/>
    <property type="match status" value="1"/>
</dbReference>
<gene>
    <name evidence="14" type="ORF">ZOSMA_1G02710</name>
</gene>
<dbReference type="Gene3D" id="3.40.50.2000">
    <property type="entry name" value="Glycogen Phosphorylase B"/>
    <property type="match status" value="2"/>
</dbReference>
<keyword evidence="5 11" id="KW-0328">Glycosyltransferase</keyword>
<feature type="domain" description="Starch synthase catalytic" evidence="13">
    <location>
        <begin position="91"/>
        <end position="350"/>
    </location>
</feature>
<dbReference type="Pfam" id="PF00534">
    <property type="entry name" value="Glycos_transf_1"/>
    <property type="match status" value="1"/>
</dbReference>
<sequence length="588" mass="65020">MATVSVSHTISSRRFFGGVSNPEPRTFQGKGISFLSRNQHSGYHGLRSINNVDILPHIRTVKPNTREAKKRGFQNARSRSSTSIICGSGMRVVFVSAECAPWSKTGGLGDVLGGLPPAMAANGHRVMTVSPRYDQYKDAWDTSVLVEVKVADKLYTVRFYHCYKRGVDRVFVDHPVFLEKIWGKTGGKLYGMVAGEDFDDNQLRFSIFCQAALEAPRILNLNDGDGFSGPYGEDVVFVYNDWHTALLPCYLKSMYKANGIYQNAKAVFCIHNVAYQGRFMFSDFESLGLPDTFKSSFDFYDGYTKPIKGRKINWMKAAILESDKVLTVSPYYASELVSGADKGVELDDVLLKTGITGIVNGMDIQEWDPRIDKYLPVNYDVTTAMDAKPIIKEALQAELGLPIDRTIPLIGFIGRLEEQKGSDILMEAIPEFINENIQLVVLGTGKKIMEKQLEQLEKKYPHNARGVATFNVPLAHMINSGADFMLIPSRFEPCGLIQLQAMKCGTIPIATTTGGLPDTIKDGVTGFLMGGFNVDCEVVDPVDVGAVGKAVKRALSIHGTPALSEMIEKCMVQDFSWKGRLRSGKKFC</sequence>
<comment type="subcellular location">
    <subcellularLocation>
        <location evidence="11">Plastid</location>
        <location evidence="11">Chloroplast</location>
    </subcellularLocation>
    <subcellularLocation>
        <location evidence="11">Plastid</location>
        <location evidence="11">Amyloplast</location>
    </subcellularLocation>
</comment>
<dbReference type="OMA" id="AHDWPAG"/>
<dbReference type="InterPro" id="IPR011835">
    <property type="entry name" value="GS/SS"/>
</dbReference>
<comment type="similarity">
    <text evidence="2 11">Belongs to the glycosyltransferase 1 family. Bacterial/plant glycogen synthase subfamily.</text>
</comment>
<evidence type="ECO:0000256" key="8">
    <source>
        <dbReference type="ARBA" id="ARBA00022946"/>
    </source>
</evidence>
<keyword evidence="8" id="KW-0809">Transit peptide</keyword>
<evidence type="ECO:0000256" key="11">
    <source>
        <dbReference type="RuleBase" id="RU361232"/>
    </source>
</evidence>
<name>A0A0K9PMJ5_ZOSMR</name>
<dbReference type="NCBIfam" id="TIGR02095">
    <property type="entry name" value="glgA"/>
    <property type="match status" value="1"/>
</dbReference>
<dbReference type="Proteomes" id="UP000036987">
    <property type="component" value="Unassembled WGS sequence"/>
</dbReference>
<dbReference type="STRING" id="29655.A0A0K9PMJ5"/>
<accession>A0A0K9PMJ5</accession>
<evidence type="ECO:0000259" key="12">
    <source>
        <dbReference type="Pfam" id="PF00534"/>
    </source>
</evidence>
<dbReference type="InterPro" id="IPR001296">
    <property type="entry name" value="Glyco_trans_1"/>
</dbReference>
<keyword evidence="9 11" id="KW-0035">Amyloplast</keyword>
<proteinExistence type="inferred from homology"/>
<dbReference type="GO" id="GO:0009501">
    <property type="term" value="C:amyloplast"/>
    <property type="evidence" value="ECO:0007669"/>
    <property type="project" value="UniProtKB-SubCell"/>
</dbReference>
<dbReference type="AlphaFoldDB" id="A0A0K9PMJ5"/>
<evidence type="ECO:0000313" key="14">
    <source>
        <dbReference type="EMBL" id="KMZ70293.1"/>
    </source>
</evidence>
<dbReference type="InterPro" id="IPR013534">
    <property type="entry name" value="Starch_synth_cat_dom"/>
</dbReference>
<dbReference type="HAMAP" id="MF_00484">
    <property type="entry name" value="Glycogen_synth"/>
    <property type="match status" value="1"/>
</dbReference>
<keyword evidence="7 11" id="KW-0750">Starch biosynthesis</keyword>
<reference evidence="15" key="1">
    <citation type="journal article" date="2016" name="Nature">
        <title>The genome of the seagrass Zostera marina reveals angiosperm adaptation to the sea.</title>
        <authorList>
            <person name="Olsen J.L."/>
            <person name="Rouze P."/>
            <person name="Verhelst B."/>
            <person name="Lin Y.-C."/>
            <person name="Bayer T."/>
            <person name="Collen J."/>
            <person name="Dattolo E."/>
            <person name="De Paoli E."/>
            <person name="Dittami S."/>
            <person name="Maumus F."/>
            <person name="Michel G."/>
            <person name="Kersting A."/>
            <person name="Lauritano C."/>
            <person name="Lohaus R."/>
            <person name="Toepel M."/>
            <person name="Tonon T."/>
            <person name="Vanneste K."/>
            <person name="Amirebrahimi M."/>
            <person name="Brakel J."/>
            <person name="Bostroem C."/>
            <person name="Chovatia M."/>
            <person name="Grimwood J."/>
            <person name="Jenkins J.W."/>
            <person name="Jueterbock A."/>
            <person name="Mraz A."/>
            <person name="Stam W.T."/>
            <person name="Tice H."/>
            <person name="Bornberg-Bauer E."/>
            <person name="Green P.J."/>
            <person name="Pearson G.A."/>
            <person name="Procaccini G."/>
            <person name="Duarte C.M."/>
            <person name="Schmutz J."/>
            <person name="Reusch T.B.H."/>
            <person name="Van de Peer Y."/>
        </authorList>
    </citation>
    <scope>NUCLEOTIDE SEQUENCE [LARGE SCALE GENOMIC DNA]</scope>
    <source>
        <strain evidence="15">cv. Finnish</strain>
    </source>
</reference>
<dbReference type="SUPFAM" id="SSF53756">
    <property type="entry name" value="UDP-Glycosyltransferase/glycogen phosphorylase"/>
    <property type="match status" value="1"/>
</dbReference>
<dbReference type="Pfam" id="PF08323">
    <property type="entry name" value="Glyco_transf_5"/>
    <property type="match status" value="1"/>
</dbReference>
<organism evidence="14 15">
    <name type="scientific">Zostera marina</name>
    <name type="common">Eelgrass</name>
    <dbReference type="NCBI Taxonomy" id="29655"/>
    <lineage>
        <taxon>Eukaryota</taxon>
        <taxon>Viridiplantae</taxon>
        <taxon>Streptophyta</taxon>
        <taxon>Embryophyta</taxon>
        <taxon>Tracheophyta</taxon>
        <taxon>Spermatophyta</taxon>
        <taxon>Magnoliopsida</taxon>
        <taxon>Liliopsida</taxon>
        <taxon>Zosteraceae</taxon>
        <taxon>Zostera</taxon>
    </lineage>
</organism>
<keyword evidence="6" id="KW-0808">Transferase</keyword>
<comment type="catalytic activity">
    <reaction evidence="10">
        <text>an NDP-alpha-D-glucose + [(1-&gt;4)-alpha-D-glucosyl](n) = [(1-&gt;4)-alpha-D-glucosyl](n+1) + a ribonucleoside 5'-diphosphate + H(+)</text>
        <dbReference type="Rhea" id="RHEA:15873"/>
        <dbReference type="Rhea" id="RHEA-COMP:9584"/>
        <dbReference type="Rhea" id="RHEA-COMP:9587"/>
        <dbReference type="ChEBI" id="CHEBI:15378"/>
        <dbReference type="ChEBI" id="CHEBI:15444"/>
        <dbReference type="ChEBI" id="CHEBI:57930"/>
        <dbReference type="ChEBI" id="CHEBI:76533"/>
        <dbReference type="EC" id="2.4.1.242"/>
    </reaction>
</comment>
<dbReference type="PANTHER" id="PTHR45825:SF3">
    <property type="entry name" value="GRANULE-BOUND STARCH SYNTHASE 1, CHLOROPLASTIC_AMYLOPLASTIC"/>
    <property type="match status" value="1"/>
</dbReference>